<sequence>MNLLWKTSKRGDLWIDERALMDLVRENIPKTVLCQGVTLLRDRDRVEVRMALPSDEAVDGNALAALSRSVKDLLAPLGLQAEMTVVEAEPQASSACGRFVGNPLCWAATGAAATAVVLLGVTSTLTVLAVAAIFYGVSWLFLSSRGKDLLRSLLQK</sequence>
<dbReference type="AlphaFoldDB" id="A0A9Q7AD16"/>
<keyword evidence="1" id="KW-0812">Transmembrane</keyword>
<dbReference type="KEGG" id="aram:KAR29_07520"/>
<evidence type="ECO:0000313" key="2">
    <source>
        <dbReference type="EMBL" id="QTX31249.1"/>
    </source>
</evidence>
<name>A0A9Q7AD16_9BACT</name>
<feature type="transmembrane region" description="Helical" evidence="1">
    <location>
        <begin position="125"/>
        <end position="142"/>
    </location>
</feature>
<organism evidence="2 3">
    <name type="scientific">Aminithiophilus ramosus</name>
    <dbReference type="NCBI Taxonomy" id="3029084"/>
    <lineage>
        <taxon>Bacteria</taxon>
        <taxon>Thermotogati</taxon>
        <taxon>Synergistota</taxon>
        <taxon>Synergistia</taxon>
        <taxon>Synergistales</taxon>
        <taxon>Aminithiophilaceae</taxon>
        <taxon>Aminithiophilus</taxon>
    </lineage>
</organism>
<evidence type="ECO:0000313" key="3">
    <source>
        <dbReference type="Proteomes" id="UP000671879"/>
    </source>
</evidence>
<reference evidence="3" key="1">
    <citation type="submission" date="2021-04" db="EMBL/GenBank/DDBJ databases">
        <title>A novel Synergistetes isolate from a pyrite-forming mixed culture.</title>
        <authorList>
            <person name="Bunk B."/>
            <person name="Sproer C."/>
            <person name="Spring S."/>
            <person name="Pester M."/>
        </authorList>
    </citation>
    <scope>NUCLEOTIDE SEQUENCE [LARGE SCALE GENOMIC DNA]</scope>
    <source>
        <strain evidence="3">J.5.4.2-T.3.5.2</strain>
    </source>
</reference>
<dbReference type="EMBL" id="CP072943">
    <property type="protein sequence ID" value="QTX31249.1"/>
    <property type="molecule type" value="Genomic_DNA"/>
</dbReference>
<keyword evidence="1" id="KW-1133">Transmembrane helix</keyword>
<gene>
    <name evidence="2" type="ORF">KAR29_07520</name>
</gene>
<accession>A0A9Q7AD16</accession>
<evidence type="ECO:0000256" key="1">
    <source>
        <dbReference type="SAM" id="Phobius"/>
    </source>
</evidence>
<proteinExistence type="predicted"/>
<keyword evidence="1" id="KW-0472">Membrane</keyword>
<dbReference type="Proteomes" id="UP000671879">
    <property type="component" value="Chromosome"/>
</dbReference>
<keyword evidence="3" id="KW-1185">Reference proteome</keyword>
<dbReference type="RefSeq" id="WP_274372396.1">
    <property type="nucleotide sequence ID" value="NZ_CP072943.1"/>
</dbReference>
<protein>
    <submittedName>
        <fullName evidence="2">Uncharacterized protein</fullName>
    </submittedName>
</protein>